<feature type="compositionally biased region" description="Low complexity" evidence="1">
    <location>
        <begin position="131"/>
        <end position="149"/>
    </location>
</feature>
<protein>
    <recommendedName>
        <fullName evidence="3">DUF7707 domain-containing protein</fullName>
    </recommendedName>
</protein>
<accession>A0ABR4DKM6</accession>
<dbReference type="Pfam" id="PF24808">
    <property type="entry name" value="DUF7707"/>
    <property type="match status" value="1"/>
</dbReference>
<evidence type="ECO:0000256" key="2">
    <source>
        <dbReference type="SAM" id="SignalP"/>
    </source>
</evidence>
<dbReference type="PANTHER" id="PTHR38118:SF2">
    <property type="entry name" value="CDP-ALCOHOL PHOSPHATIDYLTRANSFERASE PROTEIN"/>
    <property type="match status" value="1"/>
</dbReference>
<proteinExistence type="predicted"/>
<comment type="caution">
    <text evidence="4">The sequence shown here is derived from an EMBL/GenBank/DDBJ whole genome shotgun (WGS) entry which is preliminary data.</text>
</comment>
<evidence type="ECO:0000313" key="4">
    <source>
        <dbReference type="EMBL" id="KAL2270862.1"/>
    </source>
</evidence>
<dbReference type="RefSeq" id="XP_070869586.1">
    <property type="nucleotide sequence ID" value="XM_071008588.1"/>
</dbReference>
<dbReference type="PANTHER" id="PTHR38118">
    <property type="entry name" value="ANCHORED CELL WALL PROTEIN 11-RELATED"/>
    <property type="match status" value="1"/>
</dbReference>
<dbReference type="EMBL" id="JAZGUE010000001">
    <property type="protein sequence ID" value="KAL2270862.1"/>
    <property type="molecule type" value="Genomic_DNA"/>
</dbReference>
<reference evidence="4 5" key="1">
    <citation type="journal article" date="2024" name="Commun. Biol.">
        <title>Comparative genomic analysis of thermophilic fungi reveals convergent evolutionary adaptations and gene losses.</title>
        <authorList>
            <person name="Steindorff A.S."/>
            <person name="Aguilar-Pontes M.V."/>
            <person name="Robinson A.J."/>
            <person name="Andreopoulos B."/>
            <person name="LaButti K."/>
            <person name="Kuo A."/>
            <person name="Mondo S."/>
            <person name="Riley R."/>
            <person name="Otillar R."/>
            <person name="Haridas S."/>
            <person name="Lipzen A."/>
            <person name="Grimwood J."/>
            <person name="Schmutz J."/>
            <person name="Clum A."/>
            <person name="Reid I.D."/>
            <person name="Moisan M.C."/>
            <person name="Butler G."/>
            <person name="Nguyen T.T.M."/>
            <person name="Dewar K."/>
            <person name="Conant G."/>
            <person name="Drula E."/>
            <person name="Henrissat B."/>
            <person name="Hansel C."/>
            <person name="Singer S."/>
            <person name="Hutchinson M.I."/>
            <person name="de Vries R.P."/>
            <person name="Natvig D.O."/>
            <person name="Powell A.J."/>
            <person name="Tsang A."/>
            <person name="Grigoriev I.V."/>
        </authorList>
    </citation>
    <scope>NUCLEOTIDE SEQUENCE [LARGE SCALE GENOMIC DNA]</scope>
    <source>
        <strain evidence="4 5">ATCC 22073</strain>
    </source>
</reference>
<evidence type="ECO:0000313" key="5">
    <source>
        <dbReference type="Proteomes" id="UP001600064"/>
    </source>
</evidence>
<organism evidence="4 5">
    <name type="scientific">Remersonia thermophila</name>
    <dbReference type="NCBI Taxonomy" id="72144"/>
    <lineage>
        <taxon>Eukaryota</taxon>
        <taxon>Fungi</taxon>
        <taxon>Dikarya</taxon>
        <taxon>Ascomycota</taxon>
        <taxon>Pezizomycotina</taxon>
        <taxon>Sordariomycetes</taxon>
        <taxon>Sordariomycetidae</taxon>
        <taxon>Sordariales</taxon>
        <taxon>Sordariales incertae sedis</taxon>
        <taxon>Remersonia</taxon>
    </lineage>
</organism>
<evidence type="ECO:0000256" key="1">
    <source>
        <dbReference type="SAM" id="MobiDB-lite"/>
    </source>
</evidence>
<feature type="domain" description="DUF7707" evidence="3">
    <location>
        <begin position="24"/>
        <end position="126"/>
    </location>
</feature>
<feature type="chain" id="PRO_5047090453" description="DUF7707 domain-containing protein" evidence="2">
    <location>
        <begin position="20"/>
        <end position="195"/>
    </location>
</feature>
<feature type="region of interest" description="Disordered" evidence="1">
    <location>
        <begin position="122"/>
        <end position="164"/>
    </location>
</feature>
<dbReference type="InterPro" id="IPR056124">
    <property type="entry name" value="DUF7707"/>
</dbReference>
<evidence type="ECO:0000259" key="3">
    <source>
        <dbReference type="Pfam" id="PF24808"/>
    </source>
</evidence>
<gene>
    <name evidence="4" type="ORF">VTJ83DRAFT_233</name>
</gene>
<dbReference type="Proteomes" id="UP001600064">
    <property type="component" value="Unassembled WGS sequence"/>
</dbReference>
<feature type="signal peptide" evidence="2">
    <location>
        <begin position="1"/>
        <end position="19"/>
    </location>
</feature>
<dbReference type="GeneID" id="98123232"/>
<sequence>MVSFRTTLLALAAATTVAAQRDYWVDPESIPLSTRRAWCNDQRSSCRPICLETSPGNPLDNTCDPETLTYGCVCSDGRRPNVSEYTLTLPYHVCTAWGTQCVESCGSNNQCAADCREQNPCGAQNPKKPNATSTSSTVASTAEPTATPTGQVFDGMADGSETNDKDSGAGLLRFGDSYGVLVLAGGLFAGLAGLL</sequence>
<name>A0ABR4DKM6_9PEZI</name>
<keyword evidence="2" id="KW-0732">Signal</keyword>
<keyword evidence="5" id="KW-1185">Reference proteome</keyword>